<accession>A0A6V7P9B2</accession>
<evidence type="ECO:0000313" key="2">
    <source>
        <dbReference type="EMBL" id="CAD1827284.1"/>
    </source>
</evidence>
<feature type="region of interest" description="Disordered" evidence="1">
    <location>
        <begin position="1"/>
        <end position="79"/>
    </location>
</feature>
<feature type="compositionally biased region" description="Low complexity" evidence="1">
    <location>
        <begin position="47"/>
        <end position="57"/>
    </location>
</feature>
<feature type="compositionally biased region" description="Basic and acidic residues" evidence="1">
    <location>
        <begin position="1"/>
        <end position="10"/>
    </location>
</feature>
<protein>
    <submittedName>
        <fullName evidence="2">Uncharacterized protein</fullName>
    </submittedName>
</protein>
<dbReference type="EMBL" id="LR862146">
    <property type="protein sequence ID" value="CAD1827284.1"/>
    <property type="molecule type" value="Genomic_DNA"/>
</dbReference>
<sequence>MSAKGRDHAFDSPVGADPAKSAGSVFAGSRWRDPCPDPAQRRIRGWIRQSRSSSARIRPSRRDPSLPDHAGADLGPDPGRAQIWGRICLTVEGETSGQSEQQEPSLAQALGQMMRVLQVLDQNSHRSTARLDAVLAAITASNENIPRIGQLLTRNEQPTGCRKFRSTTRDSLGVTSSAANGNISAPKCRG</sequence>
<gene>
    <name evidence="2" type="ORF">CB5_LOCUS10495</name>
</gene>
<name>A0A6V7P9B2_ANACO</name>
<dbReference type="AlphaFoldDB" id="A0A6V7P9B2"/>
<reference evidence="2" key="1">
    <citation type="submission" date="2020-07" db="EMBL/GenBank/DDBJ databases">
        <authorList>
            <person name="Lin J."/>
        </authorList>
    </citation>
    <scope>NUCLEOTIDE SEQUENCE</scope>
</reference>
<evidence type="ECO:0000256" key="1">
    <source>
        <dbReference type="SAM" id="MobiDB-lite"/>
    </source>
</evidence>
<proteinExistence type="predicted"/>
<organism evidence="2">
    <name type="scientific">Ananas comosus var. bracteatus</name>
    <name type="common">red pineapple</name>
    <dbReference type="NCBI Taxonomy" id="296719"/>
    <lineage>
        <taxon>Eukaryota</taxon>
        <taxon>Viridiplantae</taxon>
        <taxon>Streptophyta</taxon>
        <taxon>Embryophyta</taxon>
        <taxon>Tracheophyta</taxon>
        <taxon>Spermatophyta</taxon>
        <taxon>Magnoliopsida</taxon>
        <taxon>Liliopsida</taxon>
        <taxon>Poales</taxon>
        <taxon>Bromeliaceae</taxon>
        <taxon>Bromelioideae</taxon>
        <taxon>Ananas</taxon>
    </lineage>
</organism>